<evidence type="ECO:0000256" key="1">
    <source>
        <dbReference type="SAM" id="MobiDB-lite"/>
    </source>
</evidence>
<feature type="compositionally biased region" description="Basic residues" evidence="1">
    <location>
        <begin position="1"/>
        <end position="18"/>
    </location>
</feature>
<protein>
    <submittedName>
        <fullName evidence="2">Uncharacterized protein</fullName>
    </submittedName>
</protein>
<proteinExistence type="predicted"/>
<gene>
    <name evidence="2" type="ORF">AVDCRST_MAG32-3029</name>
</gene>
<organism evidence="2">
    <name type="scientific">uncultured Nocardioides sp</name>
    <dbReference type="NCBI Taxonomy" id="198441"/>
    <lineage>
        <taxon>Bacteria</taxon>
        <taxon>Bacillati</taxon>
        <taxon>Actinomycetota</taxon>
        <taxon>Actinomycetes</taxon>
        <taxon>Propionibacteriales</taxon>
        <taxon>Nocardioidaceae</taxon>
        <taxon>Nocardioides</taxon>
        <taxon>environmental samples</taxon>
    </lineage>
</organism>
<reference evidence="2" key="1">
    <citation type="submission" date="2020-02" db="EMBL/GenBank/DDBJ databases">
        <authorList>
            <person name="Meier V. D."/>
        </authorList>
    </citation>
    <scope>NUCLEOTIDE SEQUENCE</scope>
    <source>
        <strain evidence="2">AVDCRST_MAG32</strain>
    </source>
</reference>
<dbReference type="EMBL" id="CADCUM010000119">
    <property type="protein sequence ID" value="CAA9402125.1"/>
    <property type="molecule type" value="Genomic_DNA"/>
</dbReference>
<name>A0A6J4P219_9ACTN</name>
<feature type="non-terminal residue" evidence="2">
    <location>
        <position position="1"/>
    </location>
</feature>
<feature type="non-terminal residue" evidence="2">
    <location>
        <position position="50"/>
    </location>
</feature>
<evidence type="ECO:0000313" key="2">
    <source>
        <dbReference type="EMBL" id="CAA9402125.1"/>
    </source>
</evidence>
<sequence length="50" mass="5725">AEHRDHACRRVVRARRAGRPPLPRGRHRPGDPAADAARPDVLRRRTRAQL</sequence>
<feature type="region of interest" description="Disordered" evidence="1">
    <location>
        <begin position="1"/>
        <end position="50"/>
    </location>
</feature>
<accession>A0A6J4P219</accession>
<dbReference type="AlphaFoldDB" id="A0A6J4P219"/>